<feature type="compositionally biased region" description="Acidic residues" evidence="1">
    <location>
        <begin position="376"/>
        <end position="397"/>
    </location>
</feature>
<dbReference type="AlphaFoldDB" id="A0A9W9T795"/>
<sequence length="1218" mass="135578">MSSTSRSQSSSPDILGPPGDAEYLISSPIKPFVGRQSWLSPANLRRQQTPAKRSRVSLSPAKSAHSIRFDDVLLPGSPKMKLHGRQRSFSPEKGEDGNVSPWRIRVTLEATQDEENENHGSPSRKRLRPSTTTTMVPLKDDRSPLQEKTPARRRGRPRKSDVQMPNGSPWPASAGNTPGPKGGSPQKGKRGRPRNGTPKPKAQEVPVAEEEPTPAPAISSGPDLHFSPMDIAVDGGADSPRQFTPMNLGTDGLDSDSLGADDLPVAFLRPPTPAVNRDRWGNDNAHESIDREYGRASYGTPVIGAAEHHYLDHDDNIHSTPSKMPSPTREKSVSSARSAHQADSTSPRTYPSPTPTSSLAEEEAQHEEPRVQQQPVDDDPPSEPDPTDEHEEFDSIMESEGFTMVSLDTLPSAKQYGLSSAKISTGDSSNRRDNGRIGDKLKRQLPGGIGGLQDDSHSSTRPSPVALAPSSALRPPSRARLESQNPIRKSPLTTVSYPELPAASPEKIWNPPDVEQEPPTHERQTAEDPAEDEEAENIDLGMDGDEGQVEEVEEIEEEDWDDDDEVQVVNPSPQFGKTHSPQPSPWGPRSIQREDEWHIERQAVSRQARDPTNVQRLITIQSDEEVSQGEMVSGKDTFDIHSQSDVESIVDEDPFDERPLEEELVEEDHVEEAPFKQSPLYDDEQVLEEEEVMEEDPFELKPFQEEPIEAEPVEEPPPENPRDLESVPMAERSRTANQATEAEPETYDEDDESVDIWQQEPENSEFDRQLQSHTTNQAVEIEQETMDDDDGGFDDIWQQEARDNSFLSKHSDDREQIPADDGYRAWRRIDAAYSNENSLSSSPAYVTMDDGNTKYLGPTHIRKLRDEDVDLSALLAQEDTPNHARYYNGTSTPRSILSRRSGPQPPSINGSSIKSASSRKAGQRVRLQPIFQSPERESEAQVSSPAMRHKLTSSEPQPDEVDETGSVSDSDLHETESIQAESVATPEQPQQPNADAPGSTWLQRITSLTPRWLKAPADAHDDSSSAASGNESQEEDDEDQEMDSIESAKEVQSVEEDDEDEEEDLFIEQGAPNQSAKRDAASLIDDDHHELSGPRPLAVFGYFSDDHYKALRRLYRMAKRDPERFPYYDAPGRAQIIGDWIWTSDGRHGVPITEVQFAIIDRFVHDLSRADVQYGGSGQVDWTEADLHRRLISIIIGEQIREERKAKVTRGVSVDTWR</sequence>
<feature type="compositionally biased region" description="Polar residues" evidence="1">
    <location>
        <begin position="570"/>
        <end position="581"/>
    </location>
</feature>
<evidence type="ECO:0000313" key="2">
    <source>
        <dbReference type="EMBL" id="KAJ5211924.1"/>
    </source>
</evidence>
<accession>A0A9W9T795</accession>
<feature type="compositionally biased region" description="Polar residues" evidence="1">
    <location>
        <begin position="1000"/>
        <end position="1009"/>
    </location>
</feature>
<dbReference type="RefSeq" id="XP_058310094.1">
    <property type="nucleotide sequence ID" value="XM_058450632.1"/>
</dbReference>
<feature type="compositionally biased region" description="Acidic residues" evidence="1">
    <location>
        <begin position="681"/>
        <end position="697"/>
    </location>
</feature>
<feature type="compositionally biased region" description="Acidic residues" evidence="1">
    <location>
        <begin position="706"/>
        <end position="717"/>
    </location>
</feature>
<feature type="compositionally biased region" description="Basic and acidic residues" evidence="1">
    <location>
        <begin position="306"/>
        <end position="317"/>
    </location>
</feature>
<feature type="compositionally biased region" description="Low complexity" evidence="1">
    <location>
        <begin position="248"/>
        <end position="263"/>
    </location>
</feature>
<dbReference type="Proteomes" id="UP001150904">
    <property type="component" value="Unassembled WGS sequence"/>
</dbReference>
<feature type="region of interest" description="Disordered" evidence="1">
    <location>
        <begin position="874"/>
        <end position="1081"/>
    </location>
</feature>
<feature type="compositionally biased region" description="Polar residues" evidence="1">
    <location>
        <begin position="40"/>
        <end position="51"/>
    </location>
</feature>
<gene>
    <name evidence="2" type="ORF">N7498_003570</name>
</gene>
<feature type="compositionally biased region" description="Polar residues" evidence="1">
    <location>
        <begin position="333"/>
        <end position="343"/>
    </location>
</feature>
<dbReference type="EMBL" id="JAPQKR010000008">
    <property type="protein sequence ID" value="KAJ5211924.1"/>
    <property type="molecule type" value="Genomic_DNA"/>
</dbReference>
<feature type="compositionally biased region" description="Acidic residues" evidence="1">
    <location>
        <begin position="528"/>
        <end position="566"/>
    </location>
</feature>
<feature type="compositionally biased region" description="Low complexity" evidence="1">
    <location>
        <begin position="344"/>
        <end position="358"/>
    </location>
</feature>
<organism evidence="2 3">
    <name type="scientific">Penicillium cinerascens</name>
    <dbReference type="NCBI Taxonomy" id="70096"/>
    <lineage>
        <taxon>Eukaryota</taxon>
        <taxon>Fungi</taxon>
        <taxon>Dikarya</taxon>
        <taxon>Ascomycota</taxon>
        <taxon>Pezizomycotina</taxon>
        <taxon>Eurotiomycetes</taxon>
        <taxon>Eurotiomycetidae</taxon>
        <taxon>Eurotiales</taxon>
        <taxon>Aspergillaceae</taxon>
        <taxon>Penicillium</taxon>
    </lineage>
</organism>
<proteinExistence type="predicted"/>
<feature type="compositionally biased region" description="Low complexity" evidence="1">
    <location>
        <begin position="907"/>
        <end position="920"/>
    </location>
</feature>
<feature type="compositionally biased region" description="Polar residues" evidence="1">
    <location>
        <begin position="482"/>
        <end position="496"/>
    </location>
</feature>
<feature type="compositionally biased region" description="Acidic residues" evidence="1">
    <location>
        <begin position="1053"/>
        <end position="1066"/>
    </location>
</feature>
<reference evidence="2" key="1">
    <citation type="submission" date="2022-12" db="EMBL/GenBank/DDBJ databases">
        <authorList>
            <person name="Petersen C."/>
        </authorList>
    </citation>
    <scope>NUCLEOTIDE SEQUENCE</scope>
    <source>
        <strain evidence="2">IBT 15544</strain>
    </source>
</reference>
<feature type="compositionally biased region" description="Low complexity" evidence="1">
    <location>
        <begin position="1"/>
        <end position="11"/>
    </location>
</feature>
<feature type="compositionally biased region" description="Polar residues" evidence="1">
    <location>
        <begin position="977"/>
        <end position="993"/>
    </location>
</feature>
<feature type="region of interest" description="Disordered" evidence="1">
    <location>
        <begin position="837"/>
        <end position="859"/>
    </location>
</feature>
<feature type="compositionally biased region" description="Basic and acidic residues" evidence="1">
    <location>
        <begin position="429"/>
        <end position="442"/>
    </location>
</feature>
<feature type="compositionally biased region" description="Polar residues" evidence="1">
    <location>
        <begin position="417"/>
        <end position="428"/>
    </location>
</feature>
<feature type="compositionally biased region" description="Acidic residues" evidence="1">
    <location>
        <begin position="742"/>
        <end position="754"/>
    </location>
</feature>
<feature type="compositionally biased region" description="Acidic residues" evidence="1">
    <location>
        <begin position="648"/>
        <end position="670"/>
    </location>
</feature>
<reference evidence="2" key="2">
    <citation type="journal article" date="2023" name="IMA Fungus">
        <title>Comparative genomic study of the Penicillium genus elucidates a diverse pangenome and 15 lateral gene transfer events.</title>
        <authorList>
            <person name="Petersen C."/>
            <person name="Sorensen T."/>
            <person name="Nielsen M.R."/>
            <person name="Sondergaard T.E."/>
            <person name="Sorensen J.L."/>
            <person name="Fitzpatrick D.A."/>
            <person name="Frisvad J.C."/>
            <person name="Nielsen K.L."/>
        </authorList>
    </citation>
    <scope>NUCLEOTIDE SEQUENCE</scope>
    <source>
        <strain evidence="2">IBT 15544</strain>
    </source>
</reference>
<feature type="compositionally biased region" description="Basic and acidic residues" evidence="1">
    <location>
        <begin position="276"/>
        <end position="294"/>
    </location>
</feature>
<dbReference type="OrthoDB" id="3946221at2759"/>
<dbReference type="GeneID" id="83177933"/>
<evidence type="ECO:0000256" key="1">
    <source>
        <dbReference type="SAM" id="MobiDB-lite"/>
    </source>
</evidence>
<feature type="region of interest" description="Disordered" evidence="1">
    <location>
        <begin position="620"/>
        <end position="776"/>
    </location>
</feature>
<name>A0A9W9T795_9EURO</name>
<feature type="compositionally biased region" description="Acidic residues" evidence="1">
    <location>
        <begin position="1032"/>
        <end position="1044"/>
    </location>
</feature>
<feature type="region of interest" description="Disordered" evidence="1">
    <location>
        <begin position="40"/>
        <end position="590"/>
    </location>
</feature>
<comment type="caution">
    <text evidence="2">The sequence shown here is derived from an EMBL/GenBank/DDBJ whole genome shotgun (WGS) entry which is preliminary data.</text>
</comment>
<protein>
    <recommendedName>
        <fullName evidence="4">AT DNA binding protein</fullName>
    </recommendedName>
</protein>
<keyword evidence="3" id="KW-1185">Reference proteome</keyword>
<feature type="region of interest" description="Disordered" evidence="1">
    <location>
        <begin position="1"/>
        <end position="22"/>
    </location>
</feature>
<evidence type="ECO:0000313" key="3">
    <source>
        <dbReference type="Proteomes" id="UP001150904"/>
    </source>
</evidence>
<evidence type="ECO:0008006" key="4">
    <source>
        <dbReference type="Google" id="ProtNLM"/>
    </source>
</evidence>